<dbReference type="Proteomes" id="UP000053096">
    <property type="component" value="Unassembled WGS sequence"/>
</dbReference>
<keyword evidence="2" id="KW-0963">Cytoplasm</keyword>
<dbReference type="AlphaFoldDB" id="A0A0M7CP78"/>
<dbReference type="InterPro" id="IPR012340">
    <property type="entry name" value="NA-bd_OB-fold"/>
</dbReference>
<keyword evidence="6" id="KW-0804">Transcription</keyword>
<evidence type="ECO:0000256" key="7">
    <source>
        <dbReference type="RuleBase" id="RU000408"/>
    </source>
</evidence>
<dbReference type="PROSITE" id="PS00352">
    <property type="entry name" value="CSD_1"/>
    <property type="match status" value="1"/>
</dbReference>
<feature type="domain" description="CSD" evidence="9">
    <location>
        <begin position="1"/>
        <end position="67"/>
    </location>
</feature>
<dbReference type="OrthoDB" id="9800919at2"/>
<keyword evidence="5" id="KW-0010">Activator</keyword>
<evidence type="ECO:0000313" key="11">
    <source>
        <dbReference type="EMBL" id="CUI42246.1"/>
    </source>
</evidence>
<organism evidence="11 12">
    <name type="scientific">Bordetella pseudohinzii</name>
    <dbReference type="NCBI Taxonomy" id="1331258"/>
    <lineage>
        <taxon>Bacteria</taxon>
        <taxon>Pseudomonadati</taxon>
        <taxon>Pseudomonadota</taxon>
        <taxon>Betaproteobacteria</taxon>
        <taxon>Burkholderiales</taxon>
        <taxon>Alcaligenaceae</taxon>
        <taxon>Bordetella</taxon>
    </lineage>
</organism>
<keyword evidence="3" id="KW-0805">Transcription regulation</keyword>
<reference evidence="10 13" key="2">
    <citation type="submission" date="2016-07" db="EMBL/GenBank/DDBJ databases">
        <title>Complete genome sequences of Bordetella pseudohinzii.</title>
        <authorList>
            <person name="Spilker T."/>
            <person name="Darrah R."/>
            <person name="LiPuma J.J."/>
        </authorList>
    </citation>
    <scope>NUCLEOTIDE SEQUENCE [LARGE SCALE GENOMIC DNA]</scope>
    <source>
        <strain evidence="10 13">HI4681</strain>
    </source>
</reference>
<dbReference type="PANTHER" id="PTHR46565:SF20">
    <property type="entry name" value="COLD SHOCK DOMAIN-CONTAINING PROTEIN 4"/>
    <property type="match status" value="1"/>
</dbReference>
<dbReference type="SUPFAM" id="SSF50249">
    <property type="entry name" value="Nucleic acid-binding proteins"/>
    <property type="match status" value="1"/>
</dbReference>
<dbReference type="SMART" id="SM00357">
    <property type="entry name" value="CSP"/>
    <property type="match status" value="1"/>
</dbReference>
<keyword evidence="13" id="KW-1185">Reference proteome</keyword>
<dbReference type="Pfam" id="PF00313">
    <property type="entry name" value="CSD"/>
    <property type="match status" value="1"/>
</dbReference>
<dbReference type="InterPro" id="IPR002059">
    <property type="entry name" value="CSP_DNA-bd"/>
</dbReference>
<protein>
    <submittedName>
        <fullName evidence="11">Probable cold shock protein A</fullName>
    </submittedName>
</protein>
<comment type="subcellular location">
    <subcellularLocation>
        <location evidence="1 7">Cytoplasm</location>
    </subcellularLocation>
</comment>
<dbReference type="CDD" id="cd04458">
    <property type="entry name" value="CSP_CDS"/>
    <property type="match status" value="1"/>
</dbReference>
<dbReference type="EMBL" id="CYTV01000001">
    <property type="protein sequence ID" value="CUI42246.1"/>
    <property type="molecule type" value="Genomic_DNA"/>
</dbReference>
<evidence type="ECO:0000259" key="9">
    <source>
        <dbReference type="PROSITE" id="PS51857"/>
    </source>
</evidence>
<evidence type="ECO:0000256" key="8">
    <source>
        <dbReference type="SAM" id="MobiDB-lite"/>
    </source>
</evidence>
<evidence type="ECO:0000313" key="10">
    <source>
        <dbReference type="EMBL" id="ANY15782.1"/>
    </source>
</evidence>
<dbReference type="InterPro" id="IPR012156">
    <property type="entry name" value="Cold_shock_CspA"/>
</dbReference>
<evidence type="ECO:0000256" key="5">
    <source>
        <dbReference type="ARBA" id="ARBA00023159"/>
    </source>
</evidence>
<evidence type="ECO:0000256" key="2">
    <source>
        <dbReference type="ARBA" id="ARBA00022490"/>
    </source>
</evidence>
<dbReference type="PIRSF" id="PIRSF002599">
    <property type="entry name" value="Cold_shock_A"/>
    <property type="match status" value="1"/>
</dbReference>
<dbReference type="PRINTS" id="PR00050">
    <property type="entry name" value="COLDSHOCK"/>
</dbReference>
<feature type="region of interest" description="Disordered" evidence="8">
    <location>
        <begin position="70"/>
        <end position="97"/>
    </location>
</feature>
<gene>
    <name evidence="11" type="primary">cspA_1</name>
    <name evidence="10" type="ORF">BBN53_07615</name>
    <name evidence="11" type="ORF">ERS370011_00530</name>
</gene>
<evidence type="ECO:0000256" key="3">
    <source>
        <dbReference type="ARBA" id="ARBA00023015"/>
    </source>
</evidence>
<dbReference type="InterPro" id="IPR011129">
    <property type="entry name" value="CSD"/>
</dbReference>
<dbReference type="Gene3D" id="2.40.50.140">
    <property type="entry name" value="Nucleic acid-binding proteins"/>
    <property type="match status" value="1"/>
</dbReference>
<evidence type="ECO:0000256" key="4">
    <source>
        <dbReference type="ARBA" id="ARBA00023125"/>
    </source>
</evidence>
<dbReference type="PROSITE" id="PS51857">
    <property type="entry name" value="CSD_2"/>
    <property type="match status" value="1"/>
</dbReference>
<dbReference type="KEGG" id="bpdz:BBN53_07615"/>
<evidence type="ECO:0000256" key="6">
    <source>
        <dbReference type="ARBA" id="ARBA00023163"/>
    </source>
</evidence>
<reference evidence="11 12" key="1">
    <citation type="submission" date="2015-09" db="EMBL/GenBank/DDBJ databases">
        <authorList>
            <person name="Jackson K.R."/>
            <person name="Lunt B.L."/>
            <person name="Fisher J.N.B."/>
            <person name="Gardner A.V."/>
            <person name="Bailey M.E."/>
            <person name="Deus L.M."/>
            <person name="Earl A.S."/>
            <person name="Gibby P.D."/>
            <person name="Hartmann K.A."/>
            <person name="Liu J.E."/>
            <person name="Manci A.M."/>
            <person name="Nielsen D.A."/>
            <person name="Solomon M.B."/>
            <person name="Breakwell D.P."/>
            <person name="Burnett S.H."/>
            <person name="Grose J.H."/>
        </authorList>
    </citation>
    <scope>NUCLEOTIDE SEQUENCE [LARGE SCALE GENOMIC DNA]</scope>
    <source>
        <strain evidence="11 12">2789STDY5608636</strain>
    </source>
</reference>
<evidence type="ECO:0000313" key="12">
    <source>
        <dbReference type="Proteomes" id="UP000053096"/>
    </source>
</evidence>
<dbReference type="GO" id="GO:0005829">
    <property type="term" value="C:cytosol"/>
    <property type="evidence" value="ECO:0007669"/>
    <property type="project" value="UniProtKB-ARBA"/>
</dbReference>
<dbReference type="PANTHER" id="PTHR46565">
    <property type="entry name" value="COLD SHOCK DOMAIN PROTEIN 2"/>
    <property type="match status" value="1"/>
</dbReference>
<dbReference type="EMBL" id="CP016440">
    <property type="protein sequence ID" value="ANY15782.1"/>
    <property type="molecule type" value="Genomic_DNA"/>
</dbReference>
<dbReference type="Proteomes" id="UP000092950">
    <property type="component" value="Chromosome"/>
</dbReference>
<proteinExistence type="predicted"/>
<name>A0A0M7CP78_9BORD</name>
<dbReference type="InterPro" id="IPR019844">
    <property type="entry name" value="CSD_CS"/>
</dbReference>
<keyword evidence="4" id="KW-0238">DNA-binding</keyword>
<sequence>MNTGTVKWFSPSKGFGFIAPDGGGNDIFAHGSEVELHDGTNVLRDNQRVSYEIGHSPRGEHATHIRLIGEEIAQRQSDETDAEAGDTEPRHAQGARS</sequence>
<accession>A0A0M7CP78</accession>
<dbReference type="GO" id="GO:0003677">
    <property type="term" value="F:DNA binding"/>
    <property type="evidence" value="ECO:0007669"/>
    <property type="project" value="UniProtKB-KW"/>
</dbReference>
<evidence type="ECO:0000256" key="1">
    <source>
        <dbReference type="ARBA" id="ARBA00004496"/>
    </source>
</evidence>
<evidence type="ECO:0000313" key="13">
    <source>
        <dbReference type="Proteomes" id="UP000092950"/>
    </source>
</evidence>